<keyword evidence="11" id="KW-1185">Reference proteome</keyword>
<name>A0ABU6KFF9_9BACI</name>
<keyword evidence="6" id="KW-0061">Asparagine biosynthesis</keyword>
<dbReference type="Proteomes" id="UP001335737">
    <property type="component" value="Unassembled WGS sequence"/>
</dbReference>
<dbReference type="InterPro" id="IPR001962">
    <property type="entry name" value="Asn_synthase"/>
</dbReference>
<evidence type="ECO:0000256" key="5">
    <source>
        <dbReference type="ARBA" id="ARBA00022840"/>
    </source>
</evidence>
<evidence type="ECO:0000256" key="6">
    <source>
        <dbReference type="ARBA" id="ARBA00022888"/>
    </source>
</evidence>
<dbReference type="SUPFAM" id="SSF52402">
    <property type="entry name" value="Adenine nucleotide alpha hydrolases-like"/>
    <property type="match status" value="1"/>
</dbReference>
<comment type="catalytic activity">
    <reaction evidence="8">
        <text>L-aspartate + L-glutamine + ATP + H2O = L-asparagine + L-glutamate + AMP + diphosphate + H(+)</text>
        <dbReference type="Rhea" id="RHEA:12228"/>
        <dbReference type="ChEBI" id="CHEBI:15377"/>
        <dbReference type="ChEBI" id="CHEBI:15378"/>
        <dbReference type="ChEBI" id="CHEBI:29985"/>
        <dbReference type="ChEBI" id="CHEBI:29991"/>
        <dbReference type="ChEBI" id="CHEBI:30616"/>
        <dbReference type="ChEBI" id="CHEBI:33019"/>
        <dbReference type="ChEBI" id="CHEBI:58048"/>
        <dbReference type="ChEBI" id="CHEBI:58359"/>
        <dbReference type="ChEBI" id="CHEBI:456215"/>
        <dbReference type="EC" id="6.3.5.4"/>
    </reaction>
</comment>
<dbReference type="InterPro" id="IPR033738">
    <property type="entry name" value="AsnB_N"/>
</dbReference>
<dbReference type="Pfam" id="PF00733">
    <property type="entry name" value="Asn_synthase"/>
    <property type="match status" value="1"/>
</dbReference>
<dbReference type="PANTHER" id="PTHR43284:SF1">
    <property type="entry name" value="ASPARAGINE SYNTHETASE"/>
    <property type="match status" value="1"/>
</dbReference>
<evidence type="ECO:0000256" key="1">
    <source>
        <dbReference type="ARBA" id="ARBA00005187"/>
    </source>
</evidence>
<keyword evidence="6" id="KW-0028">Amino-acid biosynthesis</keyword>
<evidence type="ECO:0000256" key="2">
    <source>
        <dbReference type="ARBA" id="ARBA00005752"/>
    </source>
</evidence>
<dbReference type="PANTHER" id="PTHR43284">
    <property type="entry name" value="ASPARAGINE SYNTHETASE (GLUTAMINE-HYDROLYZING)"/>
    <property type="match status" value="1"/>
</dbReference>
<protein>
    <recommendedName>
        <fullName evidence="3">asparagine synthase (glutamine-hydrolyzing)</fullName>
        <ecNumber evidence="3">6.3.5.4</ecNumber>
    </recommendedName>
</protein>
<feature type="domain" description="Glutamine amidotransferase type-2" evidence="9">
    <location>
        <begin position="2"/>
        <end position="217"/>
    </location>
</feature>
<dbReference type="InterPro" id="IPR017932">
    <property type="entry name" value="GATase_2_dom"/>
</dbReference>
<comment type="pathway">
    <text evidence="1">Amino-acid biosynthesis; L-asparagine biosynthesis; L-asparagine from L-aspartate (L-Gln route): step 1/1.</text>
</comment>
<dbReference type="InterPro" id="IPR014729">
    <property type="entry name" value="Rossmann-like_a/b/a_fold"/>
</dbReference>
<keyword evidence="4" id="KW-0547">Nucleotide-binding</keyword>
<comment type="caution">
    <text evidence="10">The sequence shown here is derived from an EMBL/GenBank/DDBJ whole genome shotgun (WGS) entry which is preliminary data.</text>
</comment>
<proteinExistence type="inferred from homology"/>
<organism evidence="10 11">
    <name type="scientific">Virgibacillus tibetensis</name>
    <dbReference type="NCBI Taxonomy" id="3042313"/>
    <lineage>
        <taxon>Bacteria</taxon>
        <taxon>Bacillati</taxon>
        <taxon>Bacillota</taxon>
        <taxon>Bacilli</taxon>
        <taxon>Bacillales</taxon>
        <taxon>Bacillaceae</taxon>
        <taxon>Virgibacillus</taxon>
    </lineage>
</organism>
<reference evidence="10 11" key="1">
    <citation type="journal article" date="2024" name="Int. J. Syst. Evol. Microbiol.">
        <title>Virgibacillus tibetensis sp. nov., isolated from salt lake on the Tibetan Plateau of China.</title>
        <authorList>
            <person name="Phurbu D."/>
            <person name="Liu Z.-X."/>
            <person name="Wang R."/>
            <person name="Zheng Y.-Y."/>
            <person name="Liu H.-C."/>
            <person name="Zhou Y.-G."/>
            <person name="Yu Y.-J."/>
            <person name="Li A.-H."/>
        </authorList>
    </citation>
    <scope>NUCLEOTIDE SEQUENCE [LARGE SCALE GENOMIC DNA]</scope>
    <source>
        <strain evidence="10 11">C22-A2</strain>
    </source>
</reference>
<dbReference type="EC" id="6.3.5.4" evidence="3"/>
<keyword evidence="5" id="KW-0067">ATP-binding</keyword>
<evidence type="ECO:0000256" key="4">
    <source>
        <dbReference type="ARBA" id="ARBA00022741"/>
    </source>
</evidence>
<dbReference type="CDD" id="cd00712">
    <property type="entry name" value="AsnB"/>
    <property type="match status" value="1"/>
</dbReference>
<sequence length="645" mass="75142">MSAITGIFHINKESVSHEHSKLMMNSLQQYPSDDIKTWNNKYIFLGCHAQWITPESLGEELPYYDYERQLAITADAIIDNRDDLFDRLQVDRGRRKVMPDSQLILLAYYKWGEATPIHLHGDFAFMIWDERNQKLFGARDFSGSRTLYFYRNETRFAFSTTIEPLFTLPYLDKVLNEEWLAEFLAIPTMVEAVDMSSTVYKSVHQVPPSHTITVVDGRVSVSRYNAIDVNEEIKLKSNAEYEEAFRHVFQNAVTARTRTHGEVGSHLSGGLDSGSVVSFAATNLRKENKRLHTYSYIPEDTYTDWTPHYYEADERPYIKETVRHIGNISDNYLSFNGRSSLSEVDDFLDIMEMPYKFFENTFWLKGINEAAQQKDIKIMLNGARGNHSVSWGSMTLTYNYYAELFKKLKWVRLFNELDSYCNNFNTGKSVMFPFVAKRAIPNAFAKKEQHNFPVFINRDFAQNTNVYAKLRENNLDENGIVFKNLTKYRRNYYNQAHVWNKSGVASTNLSLRYSLWDRDPTNDLNVIRFCLAIPEEQYVTGGMERSIIRRAMKDYLPDKVRLNQSSRGIQGADVVHRMTSDWSGFLNELHELAEDENISEFININVIKECLSKLGNDPKPELLFTDEFKVLTRSLIVYRFIRRFS</sequence>
<dbReference type="InterPro" id="IPR006426">
    <property type="entry name" value="Asn_synth_AEB"/>
</dbReference>
<evidence type="ECO:0000256" key="7">
    <source>
        <dbReference type="ARBA" id="ARBA00022962"/>
    </source>
</evidence>
<accession>A0ABU6KFF9</accession>
<evidence type="ECO:0000256" key="3">
    <source>
        <dbReference type="ARBA" id="ARBA00012737"/>
    </source>
</evidence>
<dbReference type="InterPro" id="IPR029055">
    <property type="entry name" value="Ntn_hydrolases_N"/>
</dbReference>
<dbReference type="Gene3D" id="3.60.20.10">
    <property type="entry name" value="Glutamine Phosphoribosylpyrophosphate, subunit 1, domain 1"/>
    <property type="match status" value="1"/>
</dbReference>
<dbReference type="SUPFAM" id="SSF56235">
    <property type="entry name" value="N-terminal nucleophile aminohydrolases (Ntn hydrolases)"/>
    <property type="match status" value="1"/>
</dbReference>
<dbReference type="Gene3D" id="3.40.50.620">
    <property type="entry name" value="HUPs"/>
    <property type="match status" value="1"/>
</dbReference>
<gene>
    <name evidence="10" type="ORF">QGM71_11155</name>
</gene>
<evidence type="ECO:0000313" key="10">
    <source>
        <dbReference type="EMBL" id="MEC5424048.1"/>
    </source>
</evidence>
<dbReference type="RefSeq" id="WP_327607612.1">
    <property type="nucleotide sequence ID" value="NZ_JARZFX010000004.1"/>
</dbReference>
<keyword evidence="7" id="KW-0315">Glutamine amidotransferase</keyword>
<dbReference type="PROSITE" id="PS51278">
    <property type="entry name" value="GATASE_TYPE_2"/>
    <property type="match status" value="1"/>
</dbReference>
<evidence type="ECO:0000313" key="11">
    <source>
        <dbReference type="Proteomes" id="UP001335737"/>
    </source>
</evidence>
<evidence type="ECO:0000259" key="9">
    <source>
        <dbReference type="PROSITE" id="PS51278"/>
    </source>
</evidence>
<dbReference type="PIRSF" id="PIRSF001589">
    <property type="entry name" value="Asn_synthetase_glu-h"/>
    <property type="match status" value="1"/>
</dbReference>
<comment type="similarity">
    <text evidence="2">Belongs to the asparagine synthetase family.</text>
</comment>
<evidence type="ECO:0000256" key="8">
    <source>
        <dbReference type="ARBA" id="ARBA00048741"/>
    </source>
</evidence>
<dbReference type="Pfam" id="PF13537">
    <property type="entry name" value="GATase_7"/>
    <property type="match status" value="1"/>
</dbReference>
<dbReference type="InterPro" id="IPR051786">
    <property type="entry name" value="ASN_synthetase/amidase"/>
</dbReference>
<dbReference type="EMBL" id="JARZFX010000004">
    <property type="protein sequence ID" value="MEC5424048.1"/>
    <property type="molecule type" value="Genomic_DNA"/>
</dbReference>